<dbReference type="Gene3D" id="1.25.40.10">
    <property type="entry name" value="Tetratricopeptide repeat domain"/>
    <property type="match status" value="1"/>
</dbReference>
<proteinExistence type="predicted"/>
<dbReference type="Proteomes" id="UP001610335">
    <property type="component" value="Unassembled WGS sequence"/>
</dbReference>
<evidence type="ECO:0000313" key="2">
    <source>
        <dbReference type="EMBL" id="KAL2820984.1"/>
    </source>
</evidence>
<dbReference type="Pfam" id="PF00856">
    <property type="entry name" value="SET"/>
    <property type="match status" value="1"/>
</dbReference>
<protein>
    <submittedName>
        <fullName evidence="2">SET domain-containing protein</fullName>
    </submittedName>
</protein>
<dbReference type="EMBL" id="JBFXLS010000066">
    <property type="protein sequence ID" value="KAL2820984.1"/>
    <property type="molecule type" value="Genomic_DNA"/>
</dbReference>
<dbReference type="InterPro" id="IPR053185">
    <property type="entry name" value="SET_domain_protein"/>
</dbReference>
<dbReference type="InterPro" id="IPR046341">
    <property type="entry name" value="SET_dom_sf"/>
</dbReference>
<dbReference type="InterPro" id="IPR001214">
    <property type="entry name" value="SET_dom"/>
</dbReference>
<sequence length="460" mass="52160">MAQGNIYVVREIPGRGQAVVATSKILKGTRILAEHPLVTVPRQSTSLEAIDRLVNEQLERLDNDQRQSFFNLCNAHPGRYSETIGIVKTNALPFGSSAAEGGIFLQSSRINHSCSHNAQNTWNENTKKLTIHVFKDLEEGEEITIAYLNDSQNRASRQKALKEAFNFVCSCELCSLPSTLRQESDQRLSKISLLDDSIGDFDRILGSPKACLHDAHMLRQLLQQESIVDARVPRLYYDAFQIAIANGDQARARVFAEKAYAMRIILEGDDSPTTIRLSNLIRDPSTHSLYGMSMRWESNMNAVPRTLPEQEFEEWLWQKSATRSETGVANLRDQTYFPAFEGLPDENNIDLDYYDSGDGFRYTPRKHWCFLAEVVEVSYLFRRTLLVRDMAGQEVLVHFYTDGRGMEPSISCVQPGNTIAILYPDRHAFLDLSTGIRQEEINTIRVNSTHQVYVRSAEVN</sequence>
<dbReference type="PROSITE" id="PS50280">
    <property type="entry name" value="SET"/>
    <property type="match status" value="1"/>
</dbReference>
<dbReference type="PANTHER" id="PTHR47332">
    <property type="entry name" value="SET DOMAIN-CONTAINING PROTEIN 5"/>
    <property type="match status" value="1"/>
</dbReference>
<dbReference type="PANTHER" id="PTHR47332:SF4">
    <property type="entry name" value="SET DOMAIN-CONTAINING PROTEIN 5"/>
    <property type="match status" value="1"/>
</dbReference>
<dbReference type="InterPro" id="IPR011990">
    <property type="entry name" value="TPR-like_helical_dom_sf"/>
</dbReference>
<evidence type="ECO:0000259" key="1">
    <source>
        <dbReference type="PROSITE" id="PS50280"/>
    </source>
</evidence>
<dbReference type="SUPFAM" id="SSF82199">
    <property type="entry name" value="SET domain"/>
    <property type="match status" value="1"/>
</dbReference>
<dbReference type="Gene3D" id="2.170.270.10">
    <property type="entry name" value="SET domain"/>
    <property type="match status" value="1"/>
</dbReference>
<dbReference type="SMART" id="SM00317">
    <property type="entry name" value="SET"/>
    <property type="match status" value="1"/>
</dbReference>
<gene>
    <name evidence="2" type="ORF">BDW59DRAFT_164388</name>
</gene>
<reference evidence="2 3" key="1">
    <citation type="submission" date="2024-07" db="EMBL/GenBank/DDBJ databases">
        <title>Section-level genome sequencing and comparative genomics of Aspergillus sections Usti and Cavernicolus.</title>
        <authorList>
            <consortium name="Lawrence Berkeley National Laboratory"/>
            <person name="Nybo J.L."/>
            <person name="Vesth T.C."/>
            <person name="Theobald S."/>
            <person name="Frisvad J.C."/>
            <person name="Larsen T.O."/>
            <person name="Kjaerboelling I."/>
            <person name="Rothschild-Mancinelli K."/>
            <person name="Lyhne E.K."/>
            <person name="Kogle M.E."/>
            <person name="Barry K."/>
            <person name="Clum A."/>
            <person name="Na H."/>
            <person name="Ledsgaard L."/>
            <person name="Lin J."/>
            <person name="Lipzen A."/>
            <person name="Kuo A."/>
            <person name="Riley R."/>
            <person name="Mondo S."/>
            <person name="LaButti K."/>
            <person name="Haridas S."/>
            <person name="Pangalinan J."/>
            <person name="Salamov A.A."/>
            <person name="Simmons B.A."/>
            <person name="Magnuson J.K."/>
            <person name="Chen J."/>
            <person name="Drula E."/>
            <person name="Henrissat B."/>
            <person name="Wiebenga A."/>
            <person name="Lubbers R.J."/>
            <person name="Gomes A.C."/>
            <person name="Makela M.R."/>
            <person name="Stajich J."/>
            <person name="Grigoriev I.V."/>
            <person name="Mortensen U.H."/>
            <person name="De vries R.P."/>
            <person name="Baker S.E."/>
            <person name="Andersen M.R."/>
        </authorList>
    </citation>
    <scope>NUCLEOTIDE SEQUENCE [LARGE SCALE GENOMIC DNA]</scope>
    <source>
        <strain evidence="2 3">CBS 600.67</strain>
    </source>
</reference>
<name>A0ABR4HZQ9_9EURO</name>
<organism evidence="2 3">
    <name type="scientific">Aspergillus cavernicola</name>
    <dbReference type="NCBI Taxonomy" id="176166"/>
    <lineage>
        <taxon>Eukaryota</taxon>
        <taxon>Fungi</taxon>
        <taxon>Dikarya</taxon>
        <taxon>Ascomycota</taxon>
        <taxon>Pezizomycotina</taxon>
        <taxon>Eurotiomycetes</taxon>
        <taxon>Eurotiomycetidae</taxon>
        <taxon>Eurotiales</taxon>
        <taxon>Aspergillaceae</taxon>
        <taxon>Aspergillus</taxon>
        <taxon>Aspergillus subgen. Nidulantes</taxon>
    </lineage>
</organism>
<keyword evidence="3" id="KW-1185">Reference proteome</keyword>
<dbReference type="CDD" id="cd20071">
    <property type="entry name" value="SET_SMYD"/>
    <property type="match status" value="1"/>
</dbReference>
<comment type="caution">
    <text evidence="2">The sequence shown here is derived from an EMBL/GenBank/DDBJ whole genome shotgun (WGS) entry which is preliminary data.</text>
</comment>
<evidence type="ECO:0000313" key="3">
    <source>
        <dbReference type="Proteomes" id="UP001610335"/>
    </source>
</evidence>
<feature type="domain" description="SET" evidence="1">
    <location>
        <begin position="4"/>
        <end position="148"/>
    </location>
</feature>
<accession>A0ABR4HZQ9</accession>